<feature type="domain" description="Ig-like" evidence="2">
    <location>
        <begin position="1"/>
        <end position="94"/>
    </location>
</feature>
<name>A0A1I8A6I4_9BILA</name>
<protein>
    <submittedName>
        <fullName evidence="4">Ig-like domain-containing protein</fullName>
    </submittedName>
</protein>
<dbReference type="AlphaFoldDB" id="A0A1I8A6I4"/>
<dbReference type="InterPro" id="IPR036179">
    <property type="entry name" value="Ig-like_dom_sf"/>
</dbReference>
<accession>A0A1I8A6I4</accession>
<evidence type="ECO:0000313" key="4">
    <source>
        <dbReference type="WBParaSite" id="L893_g33087.t1"/>
    </source>
</evidence>
<dbReference type="SUPFAM" id="SSF48726">
    <property type="entry name" value="Immunoglobulin"/>
    <property type="match status" value="1"/>
</dbReference>
<dbReference type="InterPro" id="IPR007110">
    <property type="entry name" value="Ig-like_dom"/>
</dbReference>
<proteinExistence type="predicted"/>
<keyword evidence="1" id="KW-1133">Transmembrane helix</keyword>
<feature type="transmembrane region" description="Helical" evidence="1">
    <location>
        <begin position="329"/>
        <end position="349"/>
    </location>
</feature>
<dbReference type="InterPro" id="IPR013783">
    <property type="entry name" value="Ig-like_fold"/>
</dbReference>
<keyword evidence="1" id="KW-0812">Transmembrane</keyword>
<dbReference type="WBParaSite" id="L893_g33087.t1">
    <property type="protein sequence ID" value="L893_g33087.t1"/>
    <property type="gene ID" value="L893_g33087"/>
</dbReference>
<dbReference type="CDD" id="cd00096">
    <property type="entry name" value="Ig"/>
    <property type="match status" value="1"/>
</dbReference>
<evidence type="ECO:0000259" key="2">
    <source>
        <dbReference type="PROSITE" id="PS50835"/>
    </source>
</evidence>
<organism evidence="3 4">
    <name type="scientific">Steinernema glaseri</name>
    <dbReference type="NCBI Taxonomy" id="37863"/>
    <lineage>
        <taxon>Eukaryota</taxon>
        <taxon>Metazoa</taxon>
        <taxon>Ecdysozoa</taxon>
        <taxon>Nematoda</taxon>
        <taxon>Chromadorea</taxon>
        <taxon>Rhabditida</taxon>
        <taxon>Tylenchina</taxon>
        <taxon>Panagrolaimomorpha</taxon>
        <taxon>Strongyloidoidea</taxon>
        <taxon>Steinernematidae</taxon>
        <taxon>Steinernema</taxon>
    </lineage>
</organism>
<dbReference type="Gene3D" id="2.60.40.10">
    <property type="entry name" value="Immunoglobulins"/>
    <property type="match status" value="1"/>
</dbReference>
<sequence length="372" mass="41180">MNSQFKIGCQVEGYPRPIVFWRLRRPNGQVVDAPCPQGYNGQAEEDAARSSPSNIHLNTLCNLRISNYSHSGTYWCSACSYVSQGSPECSPSLDVPGPSTLTVHVQGPPMQSETPPMIEQSGTGESAVVTVHYCAEPAPQLPREVLFSINQNDLQVGHSWQNFRFESMNQNSSTPNCYSARLHISAISDDVQSHQVLLKVTNSYGHKHFSVPLDALLGGNSLSSGELTGWIITLLVFLGVALVIALVIVCCVRKQLFCFNNNKSVESEYDGKASKSNLHVHENYSEDINGSRNMPSFERTQLSLPPHHSSTFATPMQWREPIRRCSAGCLLRFAHVFCVTASLLLFYSFNKSRLPNNHEGLNYAELALSRAM</sequence>
<dbReference type="PROSITE" id="PS50835">
    <property type="entry name" value="IG_LIKE"/>
    <property type="match status" value="1"/>
</dbReference>
<evidence type="ECO:0000256" key="1">
    <source>
        <dbReference type="SAM" id="Phobius"/>
    </source>
</evidence>
<feature type="transmembrane region" description="Helical" evidence="1">
    <location>
        <begin position="230"/>
        <end position="252"/>
    </location>
</feature>
<evidence type="ECO:0000313" key="3">
    <source>
        <dbReference type="Proteomes" id="UP000095287"/>
    </source>
</evidence>
<keyword evidence="1" id="KW-0472">Membrane</keyword>
<keyword evidence="3" id="KW-1185">Reference proteome</keyword>
<dbReference type="Proteomes" id="UP000095287">
    <property type="component" value="Unplaced"/>
</dbReference>
<reference evidence="4" key="1">
    <citation type="submission" date="2016-11" db="UniProtKB">
        <authorList>
            <consortium name="WormBaseParasite"/>
        </authorList>
    </citation>
    <scope>IDENTIFICATION</scope>
</reference>